<name>A0A4Y9ZIB4_9AGAM</name>
<proteinExistence type="predicted"/>
<reference evidence="2 3" key="1">
    <citation type="submission" date="2019-02" db="EMBL/GenBank/DDBJ databases">
        <title>Genome sequencing of the rare red list fungi Hericium alpestre (H. flagellum).</title>
        <authorList>
            <person name="Buettner E."/>
            <person name="Kellner H."/>
        </authorList>
    </citation>
    <scope>NUCLEOTIDE SEQUENCE [LARGE SCALE GENOMIC DNA]</scope>
    <source>
        <strain evidence="2 3">DSM 108284</strain>
    </source>
</reference>
<comment type="caution">
    <text evidence="2">The sequence shown here is derived from an EMBL/GenBank/DDBJ whole genome shotgun (WGS) entry which is preliminary data.</text>
</comment>
<evidence type="ECO:0000313" key="2">
    <source>
        <dbReference type="EMBL" id="TFY73573.1"/>
    </source>
</evidence>
<keyword evidence="3" id="KW-1185">Reference proteome</keyword>
<dbReference type="Proteomes" id="UP000298061">
    <property type="component" value="Unassembled WGS sequence"/>
</dbReference>
<feature type="compositionally biased region" description="Polar residues" evidence="1">
    <location>
        <begin position="41"/>
        <end position="56"/>
    </location>
</feature>
<feature type="region of interest" description="Disordered" evidence="1">
    <location>
        <begin position="39"/>
        <end position="60"/>
    </location>
</feature>
<organism evidence="2 3">
    <name type="scientific">Hericium alpestre</name>
    <dbReference type="NCBI Taxonomy" id="135208"/>
    <lineage>
        <taxon>Eukaryota</taxon>
        <taxon>Fungi</taxon>
        <taxon>Dikarya</taxon>
        <taxon>Basidiomycota</taxon>
        <taxon>Agaricomycotina</taxon>
        <taxon>Agaricomycetes</taxon>
        <taxon>Russulales</taxon>
        <taxon>Hericiaceae</taxon>
        <taxon>Hericium</taxon>
    </lineage>
</organism>
<dbReference type="EMBL" id="SFCI01002731">
    <property type="protein sequence ID" value="TFY73573.1"/>
    <property type="molecule type" value="Genomic_DNA"/>
</dbReference>
<gene>
    <name evidence="2" type="ORF">EWM64_g10439</name>
</gene>
<sequence length="311" mass="33366">MSSFPGQATGLDGSVQASMENIWALTQRRAREDRRDVVAPTYSSQHIRHSGASQGSALQAEQAQAMMLRGDVHGQINASRPMDNTVNARLHLSQQLNNDYDPSLGISPQTSKLPLQFQPSVPVQSAYSVQPTLPVGQPVAQQLVPTQQPVHSQPQLFRYIAPSYNSSQVYTPAPQLYTQGDQPFPGLVSGGSSGPFAVGVVPVPSYLTPQKQLAGTRKKTGGPSRKQTARGTGDAELAAKNAAKKNAPAQYPGLVAAGQCMMGGECVHFKGTKCNWAEHFRAHDGCYDAANEMWVCRWSPGCGLPFTTGYS</sequence>
<evidence type="ECO:0000256" key="1">
    <source>
        <dbReference type="SAM" id="MobiDB-lite"/>
    </source>
</evidence>
<protein>
    <submittedName>
        <fullName evidence="2">Uncharacterized protein</fullName>
    </submittedName>
</protein>
<accession>A0A4Y9ZIB4</accession>
<feature type="region of interest" description="Disordered" evidence="1">
    <location>
        <begin position="212"/>
        <end position="234"/>
    </location>
</feature>
<dbReference type="AlphaFoldDB" id="A0A4Y9ZIB4"/>
<evidence type="ECO:0000313" key="3">
    <source>
        <dbReference type="Proteomes" id="UP000298061"/>
    </source>
</evidence>